<dbReference type="Gene3D" id="2.70.150.10">
    <property type="entry name" value="Calcium-transporting ATPase, cytoplasmic transduction domain A"/>
    <property type="match status" value="1"/>
</dbReference>
<dbReference type="SUPFAM" id="SSF81665">
    <property type="entry name" value="Calcium ATPase, transmembrane domain M"/>
    <property type="match status" value="1"/>
</dbReference>
<dbReference type="RefSeq" id="WP_059148752.1">
    <property type="nucleotide sequence ID" value="NZ_LLZJ01000413.1"/>
</dbReference>
<protein>
    <recommendedName>
        <fullName evidence="3">Cation-transporting P-type ATPase N-terminal domain-containing protein</fullName>
    </recommendedName>
</protein>
<accession>A0A0X3VIL3</accession>
<organism evidence="1 2">
    <name type="scientific">Streptomyces violaceusniger</name>
    <dbReference type="NCBI Taxonomy" id="68280"/>
    <lineage>
        <taxon>Bacteria</taxon>
        <taxon>Bacillati</taxon>
        <taxon>Actinomycetota</taxon>
        <taxon>Actinomycetes</taxon>
        <taxon>Kitasatosporales</taxon>
        <taxon>Streptomycetaceae</taxon>
        <taxon>Streptomyces</taxon>
        <taxon>Streptomyces violaceusniger group</taxon>
    </lineage>
</organism>
<reference evidence="2" key="1">
    <citation type="submission" date="2015-10" db="EMBL/GenBank/DDBJ databases">
        <authorList>
            <person name="Ju K.-S."/>
            <person name="Doroghazi J.R."/>
            <person name="Metcalf W.W."/>
        </authorList>
    </citation>
    <scope>NUCLEOTIDE SEQUENCE [LARGE SCALE GENOMIC DNA]</scope>
    <source>
        <strain evidence="2">NRRL F-8817</strain>
    </source>
</reference>
<evidence type="ECO:0000313" key="1">
    <source>
        <dbReference type="EMBL" id="KUL44480.1"/>
    </source>
</evidence>
<dbReference type="Gene3D" id="1.20.1110.10">
    <property type="entry name" value="Calcium-transporting ATPase, transmembrane domain"/>
    <property type="match status" value="1"/>
</dbReference>
<dbReference type="AlphaFoldDB" id="A0A0X3VIL3"/>
<evidence type="ECO:0008006" key="3">
    <source>
        <dbReference type="Google" id="ProtNLM"/>
    </source>
</evidence>
<name>A0A0X3VIL3_STRVO</name>
<dbReference type="Proteomes" id="UP000053413">
    <property type="component" value="Unassembled WGS sequence"/>
</dbReference>
<sequence>MILLVITVNTVAGVVQEVRAERAVAALTALSAPTARVIRDGVKPSVPAADVVPFGREFVQVGALVVVQTQNAGQGLQHGLGRLDMSLFEPGACVVRRGDAAVRRYPVGLPSLHEARLASRA</sequence>
<dbReference type="InterPro" id="IPR023298">
    <property type="entry name" value="ATPase_P-typ_TM_dom_sf"/>
</dbReference>
<gene>
    <name evidence="1" type="ORF">ADL28_40140</name>
</gene>
<proteinExistence type="predicted"/>
<dbReference type="EMBL" id="LLZJ01000413">
    <property type="protein sequence ID" value="KUL44480.1"/>
    <property type="molecule type" value="Genomic_DNA"/>
</dbReference>
<evidence type="ECO:0000313" key="2">
    <source>
        <dbReference type="Proteomes" id="UP000053413"/>
    </source>
</evidence>
<comment type="caution">
    <text evidence="1">The sequence shown here is derived from an EMBL/GenBank/DDBJ whole genome shotgun (WGS) entry which is preliminary data.</text>
</comment>